<evidence type="ECO:0000256" key="3">
    <source>
        <dbReference type="ARBA" id="ARBA00022737"/>
    </source>
</evidence>
<dbReference type="InterPro" id="IPR001611">
    <property type="entry name" value="Leu-rich_rpt"/>
</dbReference>
<dbReference type="OrthoDB" id="694479at2759"/>
<protein>
    <submittedName>
        <fullName evidence="4">CPN2 protein</fullName>
    </submittedName>
</protein>
<dbReference type="InterPro" id="IPR032675">
    <property type="entry name" value="LRR_dom_sf"/>
</dbReference>
<sequence>MWWTVRSQTMIMPLQSRRAQARAKLNDLDLSDNLLRSLPENLFAGQTGLQKLDLASNELRALPAKLFSNLTALDHLNLSCNSWGSLPEDLLSGLTEQVHVFNNQASACDEPSRHVSARRYLVMDATCKNSLSPACCMLDDYWT</sequence>
<dbReference type="EMBL" id="CAJNIZ010043187">
    <property type="protein sequence ID" value="CAE7652911.1"/>
    <property type="molecule type" value="Genomic_DNA"/>
</dbReference>
<evidence type="ECO:0000256" key="1">
    <source>
        <dbReference type="ARBA" id="ARBA00022614"/>
    </source>
</evidence>
<dbReference type="GO" id="GO:0005886">
    <property type="term" value="C:plasma membrane"/>
    <property type="evidence" value="ECO:0007669"/>
    <property type="project" value="TreeGrafter"/>
</dbReference>
<dbReference type="AlphaFoldDB" id="A0A812W0I8"/>
<dbReference type="PANTHER" id="PTHR24369">
    <property type="entry name" value="ANTIGEN BSP, PUTATIVE-RELATED"/>
    <property type="match status" value="1"/>
</dbReference>
<evidence type="ECO:0000313" key="4">
    <source>
        <dbReference type="EMBL" id="CAE7652911.1"/>
    </source>
</evidence>
<dbReference type="InterPro" id="IPR050541">
    <property type="entry name" value="LRR_TM_domain-containing"/>
</dbReference>
<dbReference type="InterPro" id="IPR003591">
    <property type="entry name" value="Leu-rich_rpt_typical-subtyp"/>
</dbReference>
<reference evidence="4" key="1">
    <citation type="submission" date="2021-02" db="EMBL/GenBank/DDBJ databases">
        <authorList>
            <person name="Dougan E. K."/>
            <person name="Rhodes N."/>
            <person name="Thang M."/>
            <person name="Chan C."/>
        </authorList>
    </citation>
    <scope>NUCLEOTIDE SEQUENCE</scope>
</reference>
<evidence type="ECO:0000256" key="2">
    <source>
        <dbReference type="ARBA" id="ARBA00022729"/>
    </source>
</evidence>
<gene>
    <name evidence="4" type="primary">CPN2</name>
    <name evidence="4" type="ORF">SPIL2461_LOCUS17470</name>
</gene>
<dbReference type="PANTHER" id="PTHR24369:SF210">
    <property type="entry name" value="CHAOPTIN-RELATED"/>
    <property type="match status" value="1"/>
</dbReference>
<keyword evidence="3" id="KW-0677">Repeat</keyword>
<dbReference type="SMART" id="SM00369">
    <property type="entry name" value="LRR_TYP"/>
    <property type="match status" value="3"/>
</dbReference>
<keyword evidence="5" id="KW-1185">Reference proteome</keyword>
<dbReference type="Proteomes" id="UP000649617">
    <property type="component" value="Unassembled WGS sequence"/>
</dbReference>
<dbReference type="Pfam" id="PF13855">
    <property type="entry name" value="LRR_8"/>
    <property type="match status" value="1"/>
</dbReference>
<comment type="caution">
    <text evidence="4">The sequence shown here is derived from an EMBL/GenBank/DDBJ whole genome shotgun (WGS) entry which is preliminary data.</text>
</comment>
<name>A0A812W0I8_SYMPI</name>
<organism evidence="4 5">
    <name type="scientific">Symbiodinium pilosum</name>
    <name type="common">Dinoflagellate</name>
    <dbReference type="NCBI Taxonomy" id="2952"/>
    <lineage>
        <taxon>Eukaryota</taxon>
        <taxon>Sar</taxon>
        <taxon>Alveolata</taxon>
        <taxon>Dinophyceae</taxon>
        <taxon>Suessiales</taxon>
        <taxon>Symbiodiniaceae</taxon>
        <taxon>Symbiodinium</taxon>
    </lineage>
</organism>
<keyword evidence="1" id="KW-0433">Leucine-rich repeat</keyword>
<evidence type="ECO:0000313" key="5">
    <source>
        <dbReference type="Proteomes" id="UP000649617"/>
    </source>
</evidence>
<dbReference type="Gene3D" id="3.80.10.10">
    <property type="entry name" value="Ribonuclease Inhibitor"/>
    <property type="match status" value="1"/>
</dbReference>
<proteinExistence type="predicted"/>
<keyword evidence="2" id="KW-0732">Signal</keyword>
<dbReference type="SUPFAM" id="SSF52058">
    <property type="entry name" value="L domain-like"/>
    <property type="match status" value="1"/>
</dbReference>
<accession>A0A812W0I8</accession>
<dbReference type="PROSITE" id="PS51450">
    <property type="entry name" value="LRR"/>
    <property type="match status" value="1"/>
</dbReference>